<organism evidence="1 2">
    <name type="scientific">Bacteriovorax antarcticus</name>
    <dbReference type="NCBI Taxonomy" id="3088717"/>
    <lineage>
        <taxon>Bacteria</taxon>
        <taxon>Pseudomonadati</taxon>
        <taxon>Bdellovibrionota</taxon>
        <taxon>Bacteriovoracia</taxon>
        <taxon>Bacteriovoracales</taxon>
        <taxon>Bacteriovoracaceae</taxon>
        <taxon>Bacteriovorax</taxon>
    </lineage>
</organism>
<dbReference type="Gene3D" id="3.40.50.1820">
    <property type="entry name" value="alpha/beta hydrolase"/>
    <property type="match status" value="1"/>
</dbReference>
<accession>A0ABU5VX39</accession>
<protein>
    <submittedName>
        <fullName evidence="1">Uncharacterized protein</fullName>
    </submittedName>
</protein>
<dbReference type="InterPro" id="IPR029058">
    <property type="entry name" value="AB_hydrolase_fold"/>
</dbReference>
<keyword evidence="2" id="KW-1185">Reference proteome</keyword>
<name>A0ABU5VX39_9BACT</name>
<reference evidence="1 2" key="1">
    <citation type="submission" date="2023-11" db="EMBL/GenBank/DDBJ databases">
        <title>A Novel Polar Bacteriovorax (B. antarcticus) Isolated from the Biocrust in Antarctica.</title>
        <authorList>
            <person name="Mun W."/>
            <person name="Choi S.Y."/>
            <person name="Mitchell R.J."/>
        </authorList>
    </citation>
    <scope>NUCLEOTIDE SEQUENCE [LARGE SCALE GENOMIC DNA]</scope>
    <source>
        <strain evidence="1 2">PP10</strain>
    </source>
</reference>
<dbReference type="RefSeq" id="WP_323577607.1">
    <property type="nucleotide sequence ID" value="NZ_JAYGJQ010000002.1"/>
</dbReference>
<dbReference type="EMBL" id="JAYGJQ010000002">
    <property type="protein sequence ID" value="MEA9357556.1"/>
    <property type="molecule type" value="Genomic_DNA"/>
</dbReference>
<evidence type="ECO:0000313" key="1">
    <source>
        <dbReference type="EMBL" id="MEA9357556.1"/>
    </source>
</evidence>
<dbReference type="Proteomes" id="UP001302274">
    <property type="component" value="Unassembled WGS sequence"/>
</dbReference>
<gene>
    <name evidence="1" type="ORF">SHI21_15110</name>
</gene>
<evidence type="ECO:0000313" key="2">
    <source>
        <dbReference type="Proteomes" id="UP001302274"/>
    </source>
</evidence>
<sequence length="318" mass="35796">MLRFLFFIAILISIESISAKTTNFKIAPLGQLIKVEANQEHGFNFPFFLYIPVTNTKKQNLLIVPNNTGSSITDLEEQNSITQRQALVEASLAVKTSSVLLIPGFPRPNIEPPIYTHSLSRSTLLVKDGPLKRIDLQLIKMSEAARILLKKKYKISLRQKFFLSGFSASAMFVNRFAFIHPTLVAGVAVGAPGGWPLAPLKKFKNKLLPYPVGISDLDEITNENIDLPNLKQVPFFFYIGDKDENDSVIFRDSYTKENEDLVFSTFGKKPVERWSIAEKLYQDAGLNAKFKLYKDLGHETGANTRTDVIEFFNATKVE</sequence>
<proteinExistence type="predicted"/>
<dbReference type="SUPFAM" id="SSF53474">
    <property type="entry name" value="alpha/beta-Hydrolases"/>
    <property type="match status" value="1"/>
</dbReference>
<comment type="caution">
    <text evidence="1">The sequence shown here is derived from an EMBL/GenBank/DDBJ whole genome shotgun (WGS) entry which is preliminary data.</text>
</comment>